<dbReference type="EMBL" id="FZMO01000545">
    <property type="protein sequence ID" value="SNQ51679.1"/>
    <property type="molecule type" value="Genomic_DNA"/>
</dbReference>
<organism evidence="1 2">
    <name type="scientific">Frankia canadensis</name>
    <dbReference type="NCBI Taxonomy" id="1836972"/>
    <lineage>
        <taxon>Bacteria</taxon>
        <taxon>Bacillati</taxon>
        <taxon>Actinomycetota</taxon>
        <taxon>Actinomycetes</taxon>
        <taxon>Frankiales</taxon>
        <taxon>Frankiaceae</taxon>
        <taxon>Frankia</taxon>
    </lineage>
</organism>
<reference evidence="1 2" key="1">
    <citation type="submission" date="2017-06" db="EMBL/GenBank/DDBJ databases">
        <authorList>
            <person name="Kim H.J."/>
            <person name="Triplett B.A."/>
        </authorList>
    </citation>
    <scope>NUCLEOTIDE SEQUENCE [LARGE SCALE GENOMIC DNA]</scope>
    <source>
        <strain evidence="1">FRACA_ARgP5</strain>
    </source>
</reference>
<dbReference type="Proteomes" id="UP000234331">
    <property type="component" value="Unassembled WGS sequence"/>
</dbReference>
<proteinExistence type="predicted"/>
<protein>
    <recommendedName>
        <fullName evidence="3">DUF72 domain-containing protein</fullName>
    </recommendedName>
</protein>
<keyword evidence="2" id="KW-1185">Reference proteome</keyword>
<evidence type="ECO:0000313" key="1">
    <source>
        <dbReference type="EMBL" id="SNQ51679.1"/>
    </source>
</evidence>
<evidence type="ECO:0000313" key="2">
    <source>
        <dbReference type="Proteomes" id="UP000234331"/>
    </source>
</evidence>
<dbReference type="InterPro" id="IPR036520">
    <property type="entry name" value="UPF0759_sf"/>
</dbReference>
<sequence>MPQGHPGSIPPVLAATADLAVVRFHGHSEKWTSRDIHERFGYRYSLAELREWAPRLRRPADQAARTQVLMNNCYADYAQRNARQLTDLLTELDGGAAGASPVVS</sequence>
<gene>
    <name evidence="1" type="ORF">FRACA_780036</name>
</gene>
<name>A0A2I2L1A2_9ACTN</name>
<accession>A0A2I2L1A2</accession>
<dbReference type="Gene3D" id="3.20.20.410">
    <property type="entry name" value="Protein of unknown function UPF0759"/>
    <property type="match status" value="1"/>
</dbReference>
<dbReference type="SUPFAM" id="SSF117396">
    <property type="entry name" value="TM1631-like"/>
    <property type="match status" value="1"/>
</dbReference>
<dbReference type="AlphaFoldDB" id="A0A2I2L1A2"/>
<dbReference type="Pfam" id="PF01904">
    <property type="entry name" value="DUF72"/>
    <property type="match status" value="1"/>
</dbReference>
<evidence type="ECO:0008006" key="3">
    <source>
        <dbReference type="Google" id="ProtNLM"/>
    </source>
</evidence>
<dbReference type="InterPro" id="IPR002763">
    <property type="entry name" value="DUF72"/>
</dbReference>